<dbReference type="AlphaFoldDB" id="A0A655WZS3"/>
<gene>
    <name evidence="1" type="ORF">ERS013201_00894</name>
</gene>
<sequence>MEILAAKASHVRSLTINIRDMDTDCFQKVINR</sequence>
<proteinExistence type="predicted"/>
<evidence type="ECO:0000313" key="2">
    <source>
        <dbReference type="Proteomes" id="UP000046067"/>
    </source>
</evidence>
<organism evidence="1 2">
    <name type="scientific">Vibrio cholerae</name>
    <dbReference type="NCBI Taxonomy" id="666"/>
    <lineage>
        <taxon>Bacteria</taxon>
        <taxon>Pseudomonadati</taxon>
        <taxon>Pseudomonadota</taxon>
        <taxon>Gammaproteobacteria</taxon>
        <taxon>Vibrionales</taxon>
        <taxon>Vibrionaceae</taxon>
        <taxon>Vibrio</taxon>
    </lineage>
</organism>
<name>A0A655WZS3_VIBCL</name>
<reference evidence="1 2" key="1">
    <citation type="submission" date="2015-07" db="EMBL/GenBank/DDBJ databases">
        <authorList>
            <consortium name="Pathogen Informatics"/>
        </authorList>
    </citation>
    <scope>NUCLEOTIDE SEQUENCE [LARGE SCALE GENOMIC DNA]</scope>
    <source>
        <strain evidence="1 2">A325</strain>
    </source>
</reference>
<protein>
    <submittedName>
        <fullName evidence="1">5-carboxymethyl-2-hydroxymuconate isomerase</fullName>
    </submittedName>
</protein>
<evidence type="ECO:0000313" key="1">
    <source>
        <dbReference type="EMBL" id="CSB76631.1"/>
    </source>
</evidence>
<dbReference type="Proteomes" id="UP000046067">
    <property type="component" value="Unassembled WGS sequence"/>
</dbReference>
<keyword evidence="1" id="KW-0413">Isomerase</keyword>
<accession>A0A655WZS3</accession>
<dbReference type="EMBL" id="CWQJ01000004">
    <property type="protein sequence ID" value="CSB76631.1"/>
    <property type="molecule type" value="Genomic_DNA"/>
</dbReference>
<dbReference type="GO" id="GO:0016853">
    <property type="term" value="F:isomerase activity"/>
    <property type="evidence" value="ECO:0007669"/>
    <property type="project" value="UniProtKB-KW"/>
</dbReference>